<reference evidence="8" key="1">
    <citation type="submission" date="2016-03" db="EMBL/GenBank/DDBJ databases">
        <title>Mechanisms controlling the formation of the plant cell surface in tip-growing cells are functionally conserved among land plants.</title>
        <authorList>
            <person name="Honkanen S."/>
            <person name="Jones V.A."/>
            <person name="Morieri G."/>
            <person name="Champion C."/>
            <person name="Hetherington A.J."/>
            <person name="Kelly S."/>
            <person name="Saint-Marcoux D."/>
            <person name="Proust H."/>
            <person name="Prescott H."/>
            <person name="Dolan L."/>
        </authorList>
    </citation>
    <scope>NUCLEOTIDE SEQUENCE [LARGE SCALE GENOMIC DNA]</scope>
    <source>
        <tissue evidence="8">Whole gametophyte</tissue>
    </source>
</reference>
<evidence type="ECO:0000259" key="7">
    <source>
        <dbReference type="Pfam" id="PF00924"/>
    </source>
</evidence>
<dbReference type="InterPro" id="IPR023408">
    <property type="entry name" value="MscS_beta-dom_sf"/>
</dbReference>
<dbReference type="Pfam" id="PF00924">
    <property type="entry name" value="MS_channel_2nd"/>
    <property type="match status" value="1"/>
</dbReference>
<evidence type="ECO:0000256" key="5">
    <source>
        <dbReference type="ARBA" id="ARBA00023136"/>
    </source>
</evidence>
<feature type="domain" description="Mechanosensitive ion channel MscS" evidence="7">
    <location>
        <begin position="495"/>
        <end position="562"/>
    </location>
</feature>
<dbReference type="SUPFAM" id="SSF50182">
    <property type="entry name" value="Sm-like ribonucleoproteins"/>
    <property type="match status" value="1"/>
</dbReference>
<evidence type="ECO:0000256" key="6">
    <source>
        <dbReference type="SAM" id="MobiDB-lite"/>
    </source>
</evidence>
<keyword evidence="9" id="KW-1185">Reference proteome</keyword>
<dbReference type="Gene3D" id="2.30.30.60">
    <property type="match status" value="1"/>
</dbReference>
<keyword evidence="5" id="KW-0472">Membrane</keyword>
<evidence type="ECO:0000313" key="9">
    <source>
        <dbReference type="Proteomes" id="UP000077202"/>
    </source>
</evidence>
<dbReference type="SUPFAM" id="SSF82861">
    <property type="entry name" value="Mechanosensitive channel protein MscS (YggB), transmembrane region"/>
    <property type="match status" value="1"/>
</dbReference>
<evidence type="ECO:0000256" key="1">
    <source>
        <dbReference type="ARBA" id="ARBA00004141"/>
    </source>
</evidence>
<evidence type="ECO:0000256" key="4">
    <source>
        <dbReference type="ARBA" id="ARBA00022989"/>
    </source>
</evidence>
<comment type="similarity">
    <text evidence="2">Belongs to the MscS (TC 1.A.23) family.</text>
</comment>
<dbReference type="InterPro" id="IPR011014">
    <property type="entry name" value="MscS_channel_TM-2"/>
</dbReference>
<dbReference type="GO" id="GO:0055085">
    <property type="term" value="P:transmembrane transport"/>
    <property type="evidence" value="ECO:0007669"/>
    <property type="project" value="InterPro"/>
</dbReference>
<evidence type="ECO:0000256" key="2">
    <source>
        <dbReference type="ARBA" id="ARBA00008017"/>
    </source>
</evidence>
<evidence type="ECO:0000313" key="8">
    <source>
        <dbReference type="EMBL" id="OAE29553.1"/>
    </source>
</evidence>
<dbReference type="Gene3D" id="1.10.287.1260">
    <property type="match status" value="1"/>
</dbReference>
<organism evidence="8 9">
    <name type="scientific">Marchantia polymorpha subsp. ruderalis</name>
    <dbReference type="NCBI Taxonomy" id="1480154"/>
    <lineage>
        <taxon>Eukaryota</taxon>
        <taxon>Viridiplantae</taxon>
        <taxon>Streptophyta</taxon>
        <taxon>Embryophyta</taxon>
        <taxon>Marchantiophyta</taxon>
        <taxon>Marchantiopsida</taxon>
        <taxon>Marchantiidae</taxon>
        <taxon>Marchantiales</taxon>
        <taxon>Marchantiaceae</taxon>
        <taxon>Marchantia</taxon>
    </lineage>
</organism>
<dbReference type="PANTHER" id="PTHR30566">
    <property type="entry name" value="YNAI-RELATED MECHANOSENSITIVE ION CHANNEL"/>
    <property type="match status" value="1"/>
</dbReference>
<accession>A0A176WA43</accession>
<name>A0A176WA43_MARPO</name>
<dbReference type="GO" id="GO:0016020">
    <property type="term" value="C:membrane"/>
    <property type="evidence" value="ECO:0007669"/>
    <property type="project" value="UniProtKB-SubCell"/>
</dbReference>
<keyword evidence="3" id="KW-0812">Transmembrane</keyword>
<gene>
    <name evidence="8" type="ORF">AXG93_702s1060</name>
</gene>
<protein>
    <recommendedName>
        <fullName evidence="7">Mechanosensitive ion channel MscS domain-containing protein</fullName>
    </recommendedName>
</protein>
<dbReference type="EMBL" id="LVLJ01001444">
    <property type="protein sequence ID" value="OAE29553.1"/>
    <property type="molecule type" value="Genomic_DNA"/>
</dbReference>
<dbReference type="InterPro" id="IPR010920">
    <property type="entry name" value="LSM_dom_sf"/>
</dbReference>
<dbReference type="Proteomes" id="UP000077202">
    <property type="component" value="Unassembled WGS sequence"/>
</dbReference>
<proteinExistence type="inferred from homology"/>
<comment type="caution">
    <text evidence="8">The sequence shown here is derived from an EMBL/GenBank/DDBJ whole genome shotgun (WGS) entry which is preliminary data.</text>
</comment>
<dbReference type="AlphaFoldDB" id="A0A176WA43"/>
<sequence length="686" mass="75641">MSEFDGYAKLVLLLRSRPLRKRNRQSAESPAGTVPVNRESFTHRTIHTYPPLWDSWANATLGPWDSGTPGTLGPTLSDARSHLKDSRAPSLWPLLGLSSILHSRARVLWRVDSAADGSIAGLASGVRCYSCQEAAGRVVSRLQVLFWSVVLVADVTPPRGDGEESEGLAVVGWKFVDGLRGFYDMEASLVVSRFWNPRASAGQQLGLALASPSVPACRNGVRAFSSFRGQQLSRRPLKHVLSNKTERLPVGVARSHSHHHHPTPTPGVPPTGAEDGAFLDDMSRFVYKKISAALQPYLPKDIDYLDWLPEGIHSKLHNSEAAAILVLREFFHFGLFYFVFIRVDGFCKWLHWLYNINVRKGKNLTDEAYQTSNFNVMTGPLRLLVVVWAGTRLLSVCAPLLRIKLGVGMIAKTRETAIVVALTWFCFKWKQKYVEHLTTVYKLDAPRIIAFDKVVSLLMYFVALSCIGEVNGFALRSLLAVGGFSGVALGLAAKEIVSNFFGGALLFITRPFVIGERIKAGNTAGYVQDIGFLQTKILSTERVPMIVPNQSFINQVITNYSRANNKLLDAAFPIRIQDIFHVDRITQRVASYLKANPDVDTSKSTPVCYLKSVHEGGVQIAMTCIVRPTGGSEFYRVQQVILMRVAEIIVSEGASLGASGQWAPDIPPWAMCPEPTPGLLDDTPVT</sequence>
<evidence type="ECO:0000256" key="3">
    <source>
        <dbReference type="ARBA" id="ARBA00022692"/>
    </source>
</evidence>
<comment type="subcellular location">
    <subcellularLocation>
        <location evidence="1">Membrane</location>
        <topology evidence="1">Multi-pass membrane protein</topology>
    </subcellularLocation>
</comment>
<keyword evidence="4" id="KW-1133">Transmembrane helix</keyword>
<feature type="region of interest" description="Disordered" evidence="6">
    <location>
        <begin position="252"/>
        <end position="271"/>
    </location>
</feature>
<dbReference type="PANTHER" id="PTHR30566:SF27">
    <property type="entry name" value="MECHANOSENSITIVE ION CHANNEL PROTEIN"/>
    <property type="match status" value="1"/>
</dbReference>
<dbReference type="InterPro" id="IPR006685">
    <property type="entry name" value="MscS_channel_2nd"/>
</dbReference>